<dbReference type="EMBL" id="JPGN01000070">
    <property type="protein sequence ID" value="KFI18969.1"/>
    <property type="molecule type" value="Genomic_DNA"/>
</dbReference>
<dbReference type="PROSITE" id="PS00480">
    <property type="entry name" value="CITRATE_SYNTHASE"/>
    <property type="match status" value="1"/>
</dbReference>
<protein>
    <recommendedName>
        <fullName evidence="8">Citrate synthase</fullName>
    </recommendedName>
</protein>
<gene>
    <name evidence="11" type="ORF">IB75_11770</name>
</gene>
<comment type="catalytic activity">
    <reaction evidence="7">
        <text>oxaloacetate + acetyl-CoA + H2O = citrate + CoA + H(+)</text>
        <dbReference type="Rhea" id="RHEA:16845"/>
        <dbReference type="ChEBI" id="CHEBI:15377"/>
        <dbReference type="ChEBI" id="CHEBI:15378"/>
        <dbReference type="ChEBI" id="CHEBI:16452"/>
        <dbReference type="ChEBI" id="CHEBI:16947"/>
        <dbReference type="ChEBI" id="CHEBI:57287"/>
        <dbReference type="ChEBI" id="CHEBI:57288"/>
        <dbReference type="EC" id="2.3.3.16"/>
    </reaction>
</comment>
<dbReference type="InterPro" id="IPR036969">
    <property type="entry name" value="Citrate_synthase_sf"/>
</dbReference>
<dbReference type="SUPFAM" id="SSF48256">
    <property type="entry name" value="Citrate synthase"/>
    <property type="match status" value="1"/>
</dbReference>
<dbReference type="NCBIfam" id="NF009006">
    <property type="entry name" value="PRK12351.1"/>
    <property type="match status" value="1"/>
</dbReference>
<dbReference type="PANTHER" id="PTHR11739">
    <property type="entry name" value="CITRATE SYNTHASE"/>
    <property type="match status" value="1"/>
</dbReference>
<evidence type="ECO:0000256" key="7">
    <source>
        <dbReference type="ARBA" id="ARBA00049288"/>
    </source>
</evidence>
<comment type="catalytic activity">
    <reaction evidence="6">
        <text>propanoyl-CoA + oxaloacetate + H2O = (2S,3S)-2-methylcitrate + CoA + H(+)</text>
        <dbReference type="Rhea" id="RHEA:23780"/>
        <dbReference type="ChEBI" id="CHEBI:15377"/>
        <dbReference type="ChEBI" id="CHEBI:15378"/>
        <dbReference type="ChEBI" id="CHEBI:16452"/>
        <dbReference type="ChEBI" id="CHEBI:57287"/>
        <dbReference type="ChEBI" id="CHEBI:57392"/>
        <dbReference type="ChEBI" id="CHEBI:58853"/>
        <dbReference type="EC" id="2.3.3.5"/>
    </reaction>
</comment>
<accession>A0A0E2Z0D6</accession>
<dbReference type="GO" id="GO:0005975">
    <property type="term" value="P:carbohydrate metabolic process"/>
    <property type="evidence" value="ECO:0007669"/>
    <property type="project" value="TreeGrafter"/>
</dbReference>
<comment type="pathway">
    <text evidence="2">Organic acid metabolism; propanoate degradation.</text>
</comment>
<evidence type="ECO:0000256" key="8">
    <source>
        <dbReference type="PIRNR" id="PIRNR001369"/>
    </source>
</evidence>
<dbReference type="InterPro" id="IPR016142">
    <property type="entry name" value="Citrate_synth-like_lrg_a-sub"/>
</dbReference>
<dbReference type="AlphaFoldDB" id="A0A0E2Z0D6"/>
<dbReference type="InterPro" id="IPR016143">
    <property type="entry name" value="Citrate_synth-like_sm_a-sub"/>
</dbReference>
<dbReference type="OrthoDB" id="9800864at2"/>
<evidence type="ECO:0000256" key="1">
    <source>
        <dbReference type="ARBA" id="ARBA00004751"/>
    </source>
</evidence>
<dbReference type="GO" id="GO:0019679">
    <property type="term" value="P:propionate metabolic process, methylcitrate cycle"/>
    <property type="evidence" value="ECO:0007669"/>
    <property type="project" value="TreeGrafter"/>
</dbReference>
<dbReference type="GO" id="GO:0036440">
    <property type="term" value="F:citrate synthase activity"/>
    <property type="evidence" value="ECO:0007669"/>
    <property type="project" value="UniProtKB-EC"/>
</dbReference>
<organism evidence="11 12">
    <name type="scientific">Nitrosococcus oceani C-27</name>
    <dbReference type="NCBI Taxonomy" id="314279"/>
    <lineage>
        <taxon>Bacteria</taxon>
        <taxon>Pseudomonadati</taxon>
        <taxon>Pseudomonadota</taxon>
        <taxon>Gammaproteobacteria</taxon>
        <taxon>Chromatiales</taxon>
        <taxon>Chromatiaceae</taxon>
        <taxon>Nitrosococcus</taxon>
    </lineage>
</organism>
<evidence type="ECO:0000256" key="10">
    <source>
        <dbReference type="RuleBase" id="RU003406"/>
    </source>
</evidence>
<dbReference type="UniPathway" id="UPA00223">
    <property type="reaction ID" value="UER00717"/>
</dbReference>
<dbReference type="PRINTS" id="PR00143">
    <property type="entry name" value="CITRTSNTHASE"/>
</dbReference>
<dbReference type="Pfam" id="PF00285">
    <property type="entry name" value="Citrate_synt"/>
    <property type="match status" value="1"/>
</dbReference>
<evidence type="ECO:0000256" key="9">
    <source>
        <dbReference type="PIRSR" id="PIRSR001369-1"/>
    </source>
</evidence>
<evidence type="ECO:0000256" key="2">
    <source>
        <dbReference type="ARBA" id="ARBA00005026"/>
    </source>
</evidence>
<evidence type="ECO:0000256" key="5">
    <source>
        <dbReference type="ARBA" id="ARBA00022679"/>
    </source>
</evidence>
<evidence type="ECO:0000256" key="4">
    <source>
        <dbReference type="ARBA" id="ARBA00022532"/>
    </source>
</evidence>
<feature type="active site" evidence="9">
    <location>
        <position position="259"/>
    </location>
</feature>
<evidence type="ECO:0000313" key="11">
    <source>
        <dbReference type="EMBL" id="KFI18969.1"/>
    </source>
</evidence>
<comment type="caution">
    <text evidence="11">The sequence shown here is derived from an EMBL/GenBank/DDBJ whole genome shotgun (WGS) entry which is preliminary data.</text>
</comment>
<dbReference type="Gene3D" id="1.10.580.10">
    <property type="entry name" value="Citrate Synthase, domain 1"/>
    <property type="match status" value="1"/>
</dbReference>
<keyword evidence="4" id="KW-0816">Tricarboxylic acid cycle</keyword>
<dbReference type="GO" id="GO:0005737">
    <property type="term" value="C:cytoplasm"/>
    <property type="evidence" value="ECO:0007669"/>
    <property type="project" value="InterPro"/>
</dbReference>
<dbReference type="Proteomes" id="UP000028839">
    <property type="component" value="Unassembled WGS sequence"/>
</dbReference>
<dbReference type="InterPro" id="IPR019810">
    <property type="entry name" value="Citrate_synthase_AS"/>
</dbReference>
<dbReference type="CDD" id="cd06108">
    <property type="entry name" value="Ec2MCS_like"/>
    <property type="match status" value="1"/>
</dbReference>
<dbReference type="InterPro" id="IPR024176">
    <property type="entry name" value="Citrate_synthase_bac-typ"/>
</dbReference>
<name>A0A0E2Z0D6_9GAMM</name>
<dbReference type="InterPro" id="IPR002020">
    <property type="entry name" value="Citrate_synthase"/>
</dbReference>
<sequence length="374" mass="41551">MSGGTAGSGLAGVTAGKTAISTVGKEGKGLTYRGYAIEMLAERASFEEVAYLLIYGQSPSRAQLTEYREQLRSLRRLPEGLKPVLEALPGNSHPMDVMRTGCSALGCLEPEINRDQQWDIANRLLALFPSLLLYWYQFHHHGIRIETDTEEESLAGHFLNLLHGESPGAIPRRVLDASLILYAEHEFAASTFAARVTTSTLSDFYSAVTAAIGTLRGTLHGGANEAAMALIERFQEPDEAEQGVLAALENKEKIMGFGHRVYKEADPRNAIIKDWCRQLAERAGDSYLFPIAERIEVVMKREKGLFPNLDFYIAPAYRFLGIPVHLYTPLFVCSRVAGWAAHIMEQRADNRLIRPMANYIGPEPRDFVPIEQRG</sequence>
<reference evidence="11 12" key="1">
    <citation type="submission" date="2014-07" db="EMBL/GenBank/DDBJ databases">
        <title>Comparative analysis of Nitrosococcus oceani genome inventories of strains from Pacific and Atlantic gyres.</title>
        <authorList>
            <person name="Lim C.K."/>
            <person name="Wang L."/>
            <person name="Sayavedra-Soto L.A."/>
            <person name="Klotz M.G."/>
        </authorList>
    </citation>
    <scope>NUCLEOTIDE SEQUENCE [LARGE SCALE GENOMIC DNA]</scope>
    <source>
        <strain evidence="11 12">C-27</strain>
    </source>
</reference>
<proteinExistence type="inferred from homology"/>
<dbReference type="FunFam" id="1.10.230.10:FF:000003">
    <property type="entry name" value="Citrate synthase"/>
    <property type="match status" value="1"/>
</dbReference>
<comment type="similarity">
    <text evidence="3 8 10">Belongs to the citrate synthase family.</text>
</comment>
<dbReference type="PANTHER" id="PTHR11739:SF25">
    <property type="entry name" value="CITRATE SYNTHASE-RELATED PROTEIN DDB_G0287281"/>
    <property type="match status" value="1"/>
</dbReference>
<feature type="active site" evidence="9">
    <location>
        <position position="310"/>
    </location>
</feature>
<evidence type="ECO:0000256" key="6">
    <source>
        <dbReference type="ARBA" id="ARBA00049052"/>
    </source>
</evidence>
<dbReference type="HOGENOM" id="CLU_025068_2_1_6"/>
<dbReference type="Gene3D" id="1.10.230.10">
    <property type="entry name" value="Cytochrome P450-Terp, domain 2"/>
    <property type="match status" value="1"/>
</dbReference>
<keyword evidence="5 8" id="KW-0808">Transferase</keyword>
<evidence type="ECO:0000256" key="3">
    <source>
        <dbReference type="ARBA" id="ARBA00010566"/>
    </source>
</evidence>
<evidence type="ECO:0000313" key="12">
    <source>
        <dbReference type="Proteomes" id="UP000028839"/>
    </source>
</evidence>
<dbReference type="PIRSF" id="PIRSF001369">
    <property type="entry name" value="Citrate_synth"/>
    <property type="match status" value="1"/>
</dbReference>
<dbReference type="GO" id="GO:0050440">
    <property type="term" value="F:2-methylcitrate synthase activity"/>
    <property type="evidence" value="ECO:0007669"/>
    <property type="project" value="UniProtKB-EC"/>
</dbReference>
<comment type="pathway">
    <text evidence="1">Carbohydrate metabolism; tricarboxylic acid cycle; isocitrate from oxaloacetate: step 1/2.</text>
</comment>
<dbReference type="NCBIfam" id="TIGR01800">
    <property type="entry name" value="cit_synth_II"/>
    <property type="match status" value="1"/>
</dbReference>
<keyword evidence="11" id="KW-0012">Acyltransferase</keyword>
<dbReference type="InterPro" id="IPR011278">
    <property type="entry name" value="2-MeCitrate/Citrate_synth_II"/>
</dbReference>
<dbReference type="GO" id="GO:0006099">
    <property type="term" value="P:tricarboxylic acid cycle"/>
    <property type="evidence" value="ECO:0007669"/>
    <property type="project" value="UniProtKB-UniPathway"/>
</dbReference>